<reference evidence="3" key="1">
    <citation type="submission" date="2019-12" db="UniProtKB">
        <authorList>
            <consortium name="WormBaseParasite"/>
        </authorList>
    </citation>
    <scope>IDENTIFICATION</scope>
</reference>
<protein>
    <submittedName>
        <fullName evidence="3">Uncharacterized protein</fullName>
    </submittedName>
</protein>
<proteinExistence type="predicted"/>
<evidence type="ECO:0000313" key="2">
    <source>
        <dbReference type="Proteomes" id="UP000046395"/>
    </source>
</evidence>
<feature type="region of interest" description="Disordered" evidence="1">
    <location>
        <begin position="128"/>
        <end position="166"/>
    </location>
</feature>
<feature type="compositionally biased region" description="Basic and acidic residues" evidence="1">
    <location>
        <begin position="134"/>
        <end position="166"/>
    </location>
</feature>
<dbReference type="WBParaSite" id="TMUE_1000005471.1">
    <property type="protein sequence ID" value="TMUE_1000005471.1"/>
    <property type="gene ID" value="WBGene00299289"/>
</dbReference>
<accession>A0A5S6QDN1</accession>
<evidence type="ECO:0000313" key="3">
    <source>
        <dbReference type="WBParaSite" id="TMUE_1000005471.1"/>
    </source>
</evidence>
<dbReference type="AlphaFoldDB" id="A0A5S6QDN1"/>
<organism evidence="2 3">
    <name type="scientific">Trichuris muris</name>
    <name type="common">Mouse whipworm</name>
    <dbReference type="NCBI Taxonomy" id="70415"/>
    <lineage>
        <taxon>Eukaryota</taxon>
        <taxon>Metazoa</taxon>
        <taxon>Ecdysozoa</taxon>
        <taxon>Nematoda</taxon>
        <taxon>Enoplea</taxon>
        <taxon>Dorylaimia</taxon>
        <taxon>Trichinellida</taxon>
        <taxon>Trichuridae</taxon>
        <taxon>Trichuris</taxon>
    </lineage>
</organism>
<evidence type="ECO:0000256" key="1">
    <source>
        <dbReference type="SAM" id="MobiDB-lite"/>
    </source>
</evidence>
<sequence>MRQLGGTGAYDGGLAASTTANGSDEPGYFWQIGPTVQGRRLVAQQGAQLVVSSALGAVESCRSGKVAKPKCRQLERQQGRASAIGILAFAIHFGTLAPCHLEDGPTAQPAEAVPSSLVDRPAVVGATLGSGKLEGSETSRRPVAKWHNERPTAKGQEGDAHSRIDGVPFKKEGGGVALHCHNLRLNGQAKCFDARPCRGISRTLRLRRREEQSGNGASRASS</sequence>
<dbReference type="Proteomes" id="UP000046395">
    <property type="component" value="Unassembled WGS sequence"/>
</dbReference>
<keyword evidence="2" id="KW-1185">Reference proteome</keyword>
<name>A0A5S6QDN1_TRIMR</name>